<proteinExistence type="predicted"/>
<comment type="caution">
    <text evidence="1">The sequence shown here is derived from an EMBL/GenBank/DDBJ whole genome shotgun (WGS) entry which is preliminary data.</text>
</comment>
<dbReference type="PANTHER" id="PTHR47184:SF3">
    <property type="entry name" value="PHOSPHATIDYLINOSITOL 3-AND 4-KINASE FAMILY PROTEIN-RELATED"/>
    <property type="match status" value="1"/>
</dbReference>
<evidence type="ECO:0000313" key="2">
    <source>
        <dbReference type="Proteomes" id="UP000583929"/>
    </source>
</evidence>
<reference evidence="1 2" key="1">
    <citation type="journal article" date="2020" name="bioRxiv">
        <title>Sequence and annotation of 42 cannabis genomes reveals extensive copy number variation in cannabinoid synthesis and pathogen resistance genes.</title>
        <authorList>
            <person name="Mckernan K.J."/>
            <person name="Helbert Y."/>
            <person name="Kane L.T."/>
            <person name="Ebling H."/>
            <person name="Zhang L."/>
            <person name="Liu B."/>
            <person name="Eaton Z."/>
            <person name="Mclaughlin S."/>
            <person name="Kingan S."/>
            <person name="Baybayan P."/>
            <person name="Concepcion G."/>
            <person name="Jordan M."/>
            <person name="Riva A."/>
            <person name="Barbazuk W."/>
            <person name="Harkins T."/>
        </authorList>
    </citation>
    <scope>NUCLEOTIDE SEQUENCE [LARGE SCALE GENOMIC DNA]</scope>
    <source>
        <strain evidence="2">cv. Jamaican Lion 4</strain>
        <tissue evidence="1">Leaf</tissue>
    </source>
</reference>
<dbReference type="EMBL" id="JAATIQ010000379">
    <property type="protein sequence ID" value="KAF4358642.1"/>
    <property type="molecule type" value="Genomic_DNA"/>
</dbReference>
<accession>A0A7J6EJL1</accession>
<evidence type="ECO:0000313" key="1">
    <source>
        <dbReference type="EMBL" id="KAF4358642.1"/>
    </source>
</evidence>
<name>A0A7J6EJL1_CANSA</name>
<gene>
    <name evidence="1" type="ORF">G4B88_007892</name>
</gene>
<dbReference type="Proteomes" id="UP000583929">
    <property type="component" value="Unassembled WGS sequence"/>
</dbReference>
<keyword evidence="2" id="KW-1185">Reference proteome</keyword>
<dbReference type="PANTHER" id="PTHR47184">
    <property type="entry name" value="PHOSPHATIDYLINOSITOL 3-AND 4-KINASE FAMILY PROTEIN-RELATED"/>
    <property type="match status" value="1"/>
</dbReference>
<dbReference type="AlphaFoldDB" id="A0A7J6EJL1"/>
<sequence length="80" mass="8828">MSLLDAQRRISLFFALCSKKPNLLMLVFNSYGRAPKIAKQAFHRHMSILLRALGSSNSQLLSIISDPPPGSDNLLMLVSS</sequence>
<protein>
    <submittedName>
        <fullName evidence="1">Uncharacterized protein</fullName>
    </submittedName>
</protein>
<organism evidence="1 2">
    <name type="scientific">Cannabis sativa</name>
    <name type="common">Hemp</name>
    <name type="synonym">Marijuana</name>
    <dbReference type="NCBI Taxonomy" id="3483"/>
    <lineage>
        <taxon>Eukaryota</taxon>
        <taxon>Viridiplantae</taxon>
        <taxon>Streptophyta</taxon>
        <taxon>Embryophyta</taxon>
        <taxon>Tracheophyta</taxon>
        <taxon>Spermatophyta</taxon>
        <taxon>Magnoliopsida</taxon>
        <taxon>eudicotyledons</taxon>
        <taxon>Gunneridae</taxon>
        <taxon>Pentapetalae</taxon>
        <taxon>rosids</taxon>
        <taxon>fabids</taxon>
        <taxon>Rosales</taxon>
        <taxon>Cannabaceae</taxon>
        <taxon>Cannabis</taxon>
    </lineage>
</organism>